<protein>
    <recommendedName>
        <fullName evidence="6">Alpha-1,4-glucan:maltose-1-phosphate maltosyltransferase</fullName>
        <shortName evidence="6">GMPMT</shortName>
        <ecNumber evidence="6">2.4.99.16</ecNumber>
    </recommendedName>
    <alternativeName>
        <fullName evidence="6">(1-&gt;4)-alpha-D-glucan:maltose-1-phosphate alpha-D-maltosyltransferase</fullName>
    </alternativeName>
</protein>
<dbReference type="Proteomes" id="UP000001880">
    <property type="component" value="Chromosome"/>
</dbReference>
<dbReference type="InterPro" id="IPR021828">
    <property type="entry name" value="GlgE_dom_N/S"/>
</dbReference>
<feature type="active site" description="Nucleophile" evidence="6">
    <location>
        <position position="392"/>
    </location>
</feature>
<comment type="catalytic activity">
    <reaction evidence="5 6">
        <text>alpha-maltose 1-phosphate + [(1-&gt;4)-alpha-D-glucosyl](n) = [(1-&gt;4)-alpha-D-glucosyl](n+2) + phosphate</text>
        <dbReference type="Rhea" id="RHEA:42692"/>
        <dbReference type="Rhea" id="RHEA-COMP:9584"/>
        <dbReference type="Rhea" id="RHEA-COMP:10183"/>
        <dbReference type="ChEBI" id="CHEBI:15444"/>
        <dbReference type="ChEBI" id="CHEBI:43474"/>
        <dbReference type="ChEBI" id="CHEBI:63576"/>
        <dbReference type="EC" id="2.4.99.16"/>
    </reaction>
</comment>
<accession>D0LJM1</accession>
<dbReference type="HAMAP" id="MF_02124">
    <property type="entry name" value="GlgE"/>
    <property type="match status" value="1"/>
</dbReference>
<dbReference type="InterPro" id="IPR013780">
    <property type="entry name" value="Glyco_hydro_b"/>
</dbReference>
<feature type="binding site" evidence="6">
    <location>
        <position position="356"/>
    </location>
    <ligand>
        <name>alpha-maltose 1-phosphate</name>
        <dbReference type="ChEBI" id="CHEBI:63576"/>
    </ligand>
</feature>
<evidence type="ECO:0000256" key="1">
    <source>
        <dbReference type="ARBA" id="ARBA00011738"/>
    </source>
</evidence>
<dbReference type="PANTHER" id="PTHR47786">
    <property type="entry name" value="ALPHA-1,4-GLUCAN:MALTOSE-1-PHOSPHATE MALTOSYLTRANSFERASE"/>
    <property type="match status" value="1"/>
</dbReference>
<dbReference type="InterPro" id="IPR013783">
    <property type="entry name" value="Ig-like_fold"/>
</dbReference>
<keyword evidence="3 6" id="KW-0808">Transferase</keyword>
<dbReference type="InterPro" id="IPR049171">
    <property type="entry name" value="GLGE_C"/>
</dbReference>
<feature type="binding site" evidence="6">
    <location>
        <begin position="533"/>
        <end position="534"/>
    </location>
    <ligand>
        <name>alpha-maltose 1-phosphate</name>
        <dbReference type="ChEBI" id="CHEBI:63576"/>
    </ligand>
</feature>
<dbReference type="OrthoDB" id="9805159at2"/>
<keyword evidence="9" id="KW-1185">Reference proteome</keyword>
<organism evidence="8 9">
    <name type="scientific">Haliangium ochraceum (strain DSM 14365 / JCM 11303 / SMP-2)</name>
    <dbReference type="NCBI Taxonomy" id="502025"/>
    <lineage>
        <taxon>Bacteria</taxon>
        <taxon>Pseudomonadati</taxon>
        <taxon>Myxococcota</taxon>
        <taxon>Polyangia</taxon>
        <taxon>Haliangiales</taxon>
        <taxon>Kofleriaceae</taxon>
        <taxon>Haliangium</taxon>
    </lineage>
</organism>
<evidence type="ECO:0000313" key="9">
    <source>
        <dbReference type="Proteomes" id="UP000001880"/>
    </source>
</evidence>
<feature type="domain" description="Glycosyl hydrolase family 13 catalytic" evidence="7">
    <location>
        <begin position="210"/>
        <end position="558"/>
    </location>
</feature>
<dbReference type="GO" id="GO:0030979">
    <property type="term" value="P:alpha-glucan biosynthetic process"/>
    <property type="evidence" value="ECO:0007669"/>
    <property type="project" value="UniProtKB-UniRule"/>
</dbReference>
<dbReference type="InterPro" id="IPR026585">
    <property type="entry name" value="GlgE"/>
</dbReference>
<dbReference type="InterPro" id="IPR006047">
    <property type="entry name" value="GH13_cat_dom"/>
</dbReference>
<feature type="active site" description="Proton donor" evidence="6">
    <location>
        <position position="421"/>
    </location>
</feature>
<evidence type="ECO:0000256" key="4">
    <source>
        <dbReference type="ARBA" id="ARBA00023277"/>
    </source>
</evidence>
<dbReference type="Gene3D" id="1.20.58.80">
    <property type="entry name" value="Phosphotransferase system, lactose/cellobiose-type IIA subunit"/>
    <property type="match status" value="1"/>
</dbReference>
<comment type="subunit">
    <text evidence="1 6">Homodimer.</text>
</comment>
<evidence type="ECO:0000256" key="5">
    <source>
        <dbReference type="ARBA" id="ARBA00048735"/>
    </source>
</evidence>
<feature type="site" description="Transition state stabilizer" evidence="6">
    <location>
        <position position="479"/>
    </location>
</feature>
<dbReference type="eggNOG" id="COG0366">
    <property type="taxonomic scope" value="Bacteria"/>
</dbReference>
<keyword evidence="4 6" id="KW-0119">Carbohydrate metabolism</keyword>
<dbReference type="HOGENOM" id="CLU_015798_0_0_7"/>
<feature type="binding site" evidence="6">
    <location>
        <position position="321"/>
    </location>
    <ligand>
        <name>alpha-maltose 1-phosphate</name>
        <dbReference type="ChEBI" id="CHEBI:63576"/>
    </ligand>
</feature>
<gene>
    <name evidence="6" type="primary">glgE</name>
    <name evidence="8" type="ordered locus">Hoch_4097</name>
</gene>
<name>D0LJM1_HALO1</name>
<dbReference type="AlphaFoldDB" id="D0LJM1"/>
<evidence type="ECO:0000256" key="3">
    <source>
        <dbReference type="ARBA" id="ARBA00022679"/>
    </source>
</evidence>
<comment type="similarity">
    <text evidence="6">Belongs to the glycosyl hydrolase 13 family. GlgE subfamily.</text>
</comment>
<dbReference type="EMBL" id="CP001804">
    <property type="protein sequence ID" value="ACY16595.1"/>
    <property type="molecule type" value="Genomic_DNA"/>
</dbReference>
<evidence type="ECO:0000256" key="6">
    <source>
        <dbReference type="HAMAP-Rule" id="MF_02124"/>
    </source>
</evidence>
<feature type="binding site" evidence="6">
    <location>
        <position position="393"/>
    </location>
    <ligand>
        <name>alpha-maltose 1-phosphate</name>
        <dbReference type="ChEBI" id="CHEBI:63576"/>
    </ligand>
</feature>
<keyword evidence="2 6" id="KW-0328">Glycosyltransferase</keyword>
<dbReference type="CDD" id="cd11344">
    <property type="entry name" value="AmyAc_GlgE_like"/>
    <property type="match status" value="1"/>
</dbReference>
<dbReference type="Gene3D" id="2.60.40.1180">
    <property type="entry name" value="Golgi alpha-mannosidase II"/>
    <property type="match status" value="1"/>
</dbReference>
<dbReference type="CAZy" id="GH13">
    <property type="family name" value="Glycoside Hydrolase Family 13"/>
</dbReference>
<dbReference type="SMART" id="SM00642">
    <property type="entry name" value="Aamy"/>
    <property type="match status" value="1"/>
</dbReference>
<dbReference type="KEGG" id="hoh:Hoch_4097"/>
<dbReference type="Gene3D" id="3.20.20.80">
    <property type="entry name" value="Glycosidases"/>
    <property type="match status" value="1"/>
</dbReference>
<sequence>MLTPKPPAEQLNDERPRVLVLSLYPEIDLGRYAAKAVVGDRFRVEADLVADGHDMVAGLMRYRHESEERWRELPMRALGNDRWRAQFTPDRLGRWHYAVCAYLDAFATWAHGLERKAEAGVDVAVDLLIGAELSKAAAARAEAAGADDDAAAFTRAAGRLADTALSDAERVATALAPELAGRMAAHPDLSLASESPVRTAFADRPRAAFSAWYEFFPRSCGAAGQHGTLRDAEKMLPYVAEMGFDVVYLPPIHPIGRAHRKGPNNTLEARDGDVGSPWAVGASEGGHLSIHPDLGDFDDFERFRRAAEQHGLELALDIAFQAAPDHPYVAEHPSWFRARPDGSIQYAENPPKKYQDIYPFDFETGDWRALWEELAGVFRFWVGKGVRIFRVDNPHTKPLRFWEWCIDRIKSEHPDVIFLAEAFTRPRLTYALAKGGFTQSYTYFTWRTTKAELTEYLTELTRTEVADYFRPNFWPNTPDILPEHLQYGGRSAFISRLVLAATLSSNYGIYGPAYELMEQVARPGSGEYIDNEKYELKQWDLGRADSLRHLIARINRIRRQRPALQRTAGTDFHPTDNEQLLCYSRSDSARQDVVLVVCNLDPHHRHSGWIDLDLEALGMEAGASFQVHDMLSDARYLWSGARNFVELDPGMPVHLFRVLRRVRSEQDFEYYL</sequence>
<dbReference type="PANTHER" id="PTHR47786:SF2">
    <property type="entry name" value="GLYCOSYL HYDROLASE FAMILY 13 CATALYTIC DOMAIN-CONTAINING PROTEIN"/>
    <property type="match status" value="1"/>
</dbReference>
<reference evidence="8 9" key="1">
    <citation type="journal article" date="2010" name="Stand. Genomic Sci.">
        <title>Complete genome sequence of Haliangium ochraceum type strain (SMP-2).</title>
        <authorList>
            <consortium name="US DOE Joint Genome Institute (JGI-PGF)"/>
            <person name="Ivanova N."/>
            <person name="Daum C."/>
            <person name="Lang E."/>
            <person name="Abt B."/>
            <person name="Kopitz M."/>
            <person name="Saunders E."/>
            <person name="Lapidus A."/>
            <person name="Lucas S."/>
            <person name="Glavina Del Rio T."/>
            <person name="Nolan M."/>
            <person name="Tice H."/>
            <person name="Copeland A."/>
            <person name="Cheng J.F."/>
            <person name="Chen F."/>
            <person name="Bruce D."/>
            <person name="Goodwin L."/>
            <person name="Pitluck S."/>
            <person name="Mavromatis K."/>
            <person name="Pati A."/>
            <person name="Mikhailova N."/>
            <person name="Chen A."/>
            <person name="Palaniappan K."/>
            <person name="Land M."/>
            <person name="Hauser L."/>
            <person name="Chang Y.J."/>
            <person name="Jeffries C.D."/>
            <person name="Detter J.C."/>
            <person name="Brettin T."/>
            <person name="Rohde M."/>
            <person name="Goker M."/>
            <person name="Bristow J."/>
            <person name="Markowitz V."/>
            <person name="Eisen J.A."/>
            <person name="Hugenholtz P."/>
            <person name="Kyrpides N.C."/>
            <person name="Klenk H.P."/>
        </authorList>
    </citation>
    <scope>NUCLEOTIDE SEQUENCE [LARGE SCALE GENOMIC DNA]</scope>
    <source>
        <strain evidence="9">DSM 14365 / CIP 107738 / JCM 11303 / AJ 13395 / SMP-2</strain>
    </source>
</reference>
<dbReference type="RefSeq" id="WP_012829193.1">
    <property type="nucleotide sequence ID" value="NC_013440.1"/>
</dbReference>
<dbReference type="InterPro" id="IPR017853">
    <property type="entry name" value="GH"/>
</dbReference>
<dbReference type="EC" id="2.4.99.16" evidence="6"/>
<dbReference type="SUPFAM" id="SSF51445">
    <property type="entry name" value="(Trans)glycosidases"/>
    <property type="match status" value="1"/>
</dbReference>
<comment type="function">
    <text evidence="6">Maltosyltransferase that uses maltose 1-phosphate (M1P) as the sugar donor to elongate linear or branched alpha-(1-&gt;4)-glucans. Is involved in a branched alpha-glucan biosynthetic pathway from trehalose, together with TreS, Mak and GlgB.</text>
</comment>
<dbReference type="GO" id="GO:0016758">
    <property type="term" value="F:hexosyltransferase activity"/>
    <property type="evidence" value="ECO:0007669"/>
    <property type="project" value="UniProtKB-UniRule"/>
</dbReference>
<dbReference type="Pfam" id="PF21702">
    <property type="entry name" value="GLGE_C"/>
    <property type="match status" value="1"/>
</dbReference>
<dbReference type="GO" id="GO:0004553">
    <property type="term" value="F:hydrolase activity, hydrolyzing O-glycosyl compounds"/>
    <property type="evidence" value="ECO:0007669"/>
    <property type="project" value="InterPro"/>
</dbReference>
<evidence type="ECO:0000256" key="2">
    <source>
        <dbReference type="ARBA" id="ARBA00022676"/>
    </source>
</evidence>
<evidence type="ECO:0000313" key="8">
    <source>
        <dbReference type="EMBL" id="ACY16595.1"/>
    </source>
</evidence>
<dbReference type="Pfam" id="PF11896">
    <property type="entry name" value="GlgE_dom_N_S"/>
    <property type="match status" value="1"/>
</dbReference>
<proteinExistence type="inferred from homology"/>
<evidence type="ECO:0000259" key="7">
    <source>
        <dbReference type="SMART" id="SM00642"/>
    </source>
</evidence>
<dbReference type="Gene3D" id="2.60.40.10">
    <property type="entry name" value="Immunoglobulins"/>
    <property type="match status" value="1"/>
</dbReference>
<dbReference type="STRING" id="502025.Hoch_4097"/>
<feature type="binding site" evidence="6">
    <location>
        <position position="261"/>
    </location>
    <ligand>
        <name>alpha-maltose 1-phosphate</name>
        <dbReference type="ChEBI" id="CHEBI:63576"/>
    </ligand>
</feature>